<comment type="caution">
    <text evidence="2">The sequence shown here is derived from an EMBL/GenBank/DDBJ whole genome shotgun (WGS) entry which is preliminary data.</text>
</comment>
<organism evidence="2 3">
    <name type="scientific">Phytophthora pseudosyringae</name>
    <dbReference type="NCBI Taxonomy" id="221518"/>
    <lineage>
        <taxon>Eukaryota</taxon>
        <taxon>Sar</taxon>
        <taxon>Stramenopiles</taxon>
        <taxon>Oomycota</taxon>
        <taxon>Peronosporomycetes</taxon>
        <taxon>Peronosporales</taxon>
        <taxon>Peronosporaceae</taxon>
        <taxon>Phytophthora</taxon>
    </lineage>
</organism>
<evidence type="ECO:0000256" key="1">
    <source>
        <dbReference type="SAM" id="MobiDB-lite"/>
    </source>
</evidence>
<feature type="compositionally biased region" description="Basic and acidic residues" evidence="1">
    <location>
        <begin position="164"/>
        <end position="176"/>
    </location>
</feature>
<dbReference type="EMBL" id="JAGDFM010000558">
    <property type="protein sequence ID" value="KAG7377233.1"/>
    <property type="molecule type" value="Genomic_DNA"/>
</dbReference>
<evidence type="ECO:0000313" key="3">
    <source>
        <dbReference type="Proteomes" id="UP000694044"/>
    </source>
</evidence>
<reference evidence="2" key="1">
    <citation type="submission" date="2021-02" db="EMBL/GenBank/DDBJ databases">
        <authorList>
            <person name="Palmer J.M."/>
        </authorList>
    </citation>
    <scope>NUCLEOTIDE SEQUENCE</scope>
    <source>
        <strain evidence="2">SCRP734</strain>
    </source>
</reference>
<dbReference type="OrthoDB" id="128131at2759"/>
<accession>A0A8T1VAC3</accession>
<sequence>MRRDASRERLFFLLVLAGALLLLSALMLRHESAALSTRTFRDGFTVAEGVVRRTEIVAATDKNATKAPSVAVESDDAEPDEAEVRTTTIKTEDGDEITIKRSATSKGNKITTISRDEKGKLTIEDTTAEEERRAEVETGAELMQEGERQETPLDDIPTGSPSAIHKEDPGTAARRDEEEEAVDEHGDAGEEAVVVSGGKKVTVVQVNRSLTKVSLADVEEEKATRICGLKCTKGAAFRRDCKDGSIPVDSSRPE</sequence>
<proteinExistence type="predicted"/>
<keyword evidence="3" id="KW-1185">Reference proteome</keyword>
<protein>
    <submittedName>
        <fullName evidence="2">Uncharacterized protein</fullName>
    </submittedName>
</protein>
<feature type="region of interest" description="Disordered" evidence="1">
    <location>
        <begin position="123"/>
        <end position="198"/>
    </location>
</feature>
<evidence type="ECO:0000313" key="2">
    <source>
        <dbReference type="EMBL" id="KAG7377233.1"/>
    </source>
</evidence>
<dbReference type="AlphaFoldDB" id="A0A8T1VAC3"/>
<name>A0A8T1VAC3_9STRA</name>
<dbReference type="Proteomes" id="UP000694044">
    <property type="component" value="Unassembled WGS sequence"/>
</dbReference>
<feature type="compositionally biased region" description="Basic and acidic residues" evidence="1">
    <location>
        <begin position="123"/>
        <end position="136"/>
    </location>
</feature>
<gene>
    <name evidence="2" type="ORF">PHYPSEUDO_011970</name>
</gene>